<evidence type="ECO:0000256" key="5">
    <source>
        <dbReference type="SAM" id="MobiDB-lite"/>
    </source>
</evidence>
<keyword evidence="6" id="KW-1133">Transmembrane helix</keyword>
<reference evidence="8" key="1">
    <citation type="submission" date="2020-05" db="UniProtKB">
        <authorList>
            <consortium name="EnsemblMetazoa"/>
        </authorList>
    </citation>
    <scope>IDENTIFICATION</scope>
    <source>
        <strain evidence="8">Yale</strain>
    </source>
</reference>
<feature type="coiled-coil region" evidence="4">
    <location>
        <begin position="207"/>
        <end position="234"/>
    </location>
</feature>
<dbReference type="InterPro" id="IPR001972">
    <property type="entry name" value="Stomatin_HflK_fam"/>
</dbReference>
<dbReference type="Pfam" id="PF01145">
    <property type="entry name" value="Band_7"/>
    <property type="match status" value="1"/>
</dbReference>
<keyword evidence="6" id="KW-0812">Transmembrane</keyword>
<dbReference type="PANTHER" id="PTHR10264:SF19">
    <property type="entry name" value="AT06885P-RELATED"/>
    <property type="match status" value="1"/>
</dbReference>
<keyword evidence="4" id="KW-0175">Coiled coil</keyword>
<dbReference type="PRINTS" id="PR00721">
    <property type="entry name" value="STOMATIN"/>
</dbReference>
<feature type="transmembrane region" description="Helical" evidence="6">
    <location>
        <begin position="33"/>
        <end position="57"/>
    </location>
</feature>
<evidence type="ECO:0000313" key="9">
    <source>
        <dbReference type="Proteomes" id="UP000092444"/>
    </source>
</evidence>
<name>A0A1B0GAE6_GLOMM</name>
<feature type="region of interest" description="Disordered" evidence="5">
    <location>
        <begin position="1"/>
        <end position="23"/>
    </location>
</feature>
<dbReference type="EMBL" id="CCAG010011418">
    <property type="status" value="NOT_ANNOTATED_CDS"/>
    <property type="molecule type" value="Genomic_DNA"/>
</dbReference>
<evidence type="ECO:0000256" key="1">
    <source>
        <dbReference type="ARBA" id="ARBA00004370"/>
    </source>
</evidence>
<evidence type="ECO:0000256" key="2">
    <source>
        <dbReference type="ARBA" id="ARBA00008164"/>
    </source>
</evidence>
<evidence type="ECO:0000256" key="3">
    <source>
        <dbReference type="ARBA" id="ARBA00023136"/>
    </source>
</evidence>
<sequence>MDREILPNIKDTSPLRRYPPMKTTESTPCSETILIALSYLMMVILFPFAVFCCMITVKEYERVVILRLGRLRKRGMFGPGVVFVLPCVDEYHKVDMRTKAFDVEPQEILTKDSVTISVDAVVYYSIRNPLDSVLQVANVTESTRLLAQTTLRNVIGTKNLMEMLTAKETLSKTIEQILDDATDAWGVKVERVEMTDLRLPTSMQRAMAAEAEALREAKAKIVAAEGELNSSRALKQASDVMASNPITLQLRYLQTMSTISSEKNSTIVFPFPLEQMSLPVSMQKAMAAEQEARREAEAKVVAANGELVASENLKLASEVMEGNPISLQLRYLQTINTISNKNNHTIILPFSTDFFKRNLEVMEN</sequence>
<evidence type="ECO:0000313" key="8">
    <source>
        <dbReference type="EnsemblMetazoa" id="GMOY010281-PA"/>
    </source>
</evidence>
<comment type="similarity">
    <text evidence="2">Belongs to the band 7/mec-2 family.</text>
</comment>
<dbReference type="PhylomeDB" id="A0A1B0GAE6"/>
<evidence type="ECO:0000256" key="6">
    <source>
        <dbReference type="SAM" id="Phobius"/>
    </source>
</evidence>
<dbReference type="STRING" id="37546.A0A1B0GAE6"/>
<evidence type="ECO:0000256" key="4">
    <source>
        <dbReference type="SAM" id="Coils"/>
    </source>
</evidence>
<feature type="domain" description="Band 7" evidence="7">
    <location>
        <begin position="52"/>
        <end position="211"/>
    </location>
</feature>
<dbReference type="Gene3D" id="3.30.479.30">
    <property type="entry name" value="Band 7 domain"/>
    <property type="match status" value="1"/>
</dbReference>
<dbReference type="PANTHER" id="PTHR10264">
    <property type="entry name" value="BAND 7 PROTEIN-RELATED"/>
    <property type="match status" value="1"/>
</dbReference>
<dbReference type="InterPro" id="IPR043202">
    <property type="entry name" value="Band-7_stomatin-like"/>
</dbReference>
<dbReference type="AlphaFoldDB" id="A0A1B0GAE6"/>
<protein>
    <recommendedName>
        <fullName evidence="7">Band 7 domain-containing protein</fullName>
    </recommendedName>
</protein>
<keyword evidence="3 6" id="KW-0472">Membrane</keyword>
<dbReference type="FunFam" id="3.30.479.30:FF:000002">
    <property type="entry name" value="band 7 protein AGAP004871"/>
    <property type="match status" value="1"/>
</dbReference>
<dbReference type="VEuPathDB" id="VectorBase:GMOY010281"/>
<dbReference type="SUPFAM" id="SSF117892">
    <property type="entry name" value="Band 7/SPFH domain"/>
    <property type="match status" value="1"/>
</dbReference>
<keyword evidence="9" id="KW-1185">Reference proteome</keyword>
<dbReference type="InterPro" id="IPR036013">
    <property type="entry name" value="Band_7/SPFH_dom_sf"/>
</dbReference>
<dbReference type="InterPro" id="IPR001107">
    <property type="entry name" value="Band_7"/>
</dbReference>
<organism evidence="8 9">
    <name type="scientific">Glossina morsitans morsitans</name>
    <name type="common">Savannah tsetse fly</name>
    <dbReference type="NCBI Taxonomy" id="37546"/>
    <lineage>
        <taxon>Eukaryota</taxon>
        <taxon>Metazoa</taxon>
        <taxon>Ecdysozoa</taxon>
        <taxon>Arthropoda</taxon>
        <taxon>Hexapoda</taxon>
        <taxon>Insecta</taxon>
        <taxon>Pterygota</taxon>
        <taxon>Neoptera</taxon>
        <taxon>Endopterygota</taxon>
        <taxon>Diptera</taxon>
        <taxon>Brachycera</taxon>
        <taxon>Muscomorpha</taxon>
        <taxon>Hippoboscoidea</taxon>
        <taxon>Glossinidae</taxon>
        <taxon>Glossina</taxon>
    </lineage>
</organism>
<proteinExistence type="inferred from homology"/>
<dbReference type="SMART" id="SM00244">
    <property type="entry name" value="PHB"/>
    <property type="match status" value="1"/>
</dbReference>
<dbReference type="GO" id="GO:0005886">
    <property type="term" value="C:plasma membrane"/>
    <property type="evidence" value="ECO:0007669"/>
    <property type="project" value="InterPro"/>
</dbReference>
<dbReference type="Proteomes" id="UP000092444">
    <property type="component" value="Unassembled WGS sequence"/>
</dbReference>
<dbReference type="EnsemblMetazoa" id="GMOY010281-RA">
    <property type="protein sequence ID" value="GMOY010281-PA"/>
    <property type="gene ID" value="GMOY010281"/>
</dbReference>
<comment type="subcellular location">
    <subcellularLocation>
        <location evidence="1">Membrane</location>
    </subcellularLocation>
</comment>
<dbReference type="Gene3D" id="6.10.250.2090">
    <property type="match status" value="2"/>
</dbReference>
<accession>A0A1B0GAE6</accession>
<evidence type="ECO:0000259" key="7">
    <source>
        <dbReference type="SMART" id="SM00244"/>
    </source>
</evidence>